<reference evidence="1 2" key="1">
    <citation type="journal article" date="2014" name="Arch. Microbiol.">
        <title>Bacillus mesophilum sp. nov., strain IITR-54T, a novel 4-chlorobiphenyl dechlorinating bacterium.</title>
        <authorList>
            <person name="Manickam N."/>
            <person name="Singh N.K."/>
            <person name="Bajaj A."/>
            <person name="Kumar R.M."/>
            <person name="Kaur G."/>
            <person name="Kaur N."/>
            <person name="Bala M."/>
            <person name="Kumar A."/>
            <person name="Mayilraj S."/>
        </authorList>
    </citation>
    <scope>NUCLEOTIDE SEQUENCE [LARGE SCALE GENOMIC DNA]</scope>
    <source>
        <strain evidence="1 2">IITR-54</strain>
    </source>
</reference>
<dbReference type="OrthoDB" id="2871236at2"/>
<name>A0A7V7RHY9_9BACI</name>
<dbReference type="Proteomes" id="UP000441354">
    <property type="component" value="Unassembled WGS sequence"/>
</dbReference>
<dbReference type="RefSeq" id="WP_151576101.1">
    <property type="nucleotide sequence ID" value="NZ_WBOT01000013.1"/>
</dbReference>
<proteinExistence type="predicted"/>
<comment type="caution">
    <text evidence="1">The sequence shown here is derived from an EMBL/GenBank/DDBJ whole genome shotgun (WGS) entry which is preliminary data.</text>
</comment>
<organism evidence="1 2">
    <name type="scientific">Bacillus mesophilum</name>
    <dbReference type="NCBI Taxonomy" id="1071718"/>
    <lineage>
        <taxon>Bacteria</taxon>
        <taxon>Bacillati</taxon>
        <taxon>Bacillota</taxon>
        <taxon>Bacilli</taxon>
        <taxon>Bacillales</taxon>
        <taxon>Bacillaceae</taxon>
        <taxon>Bacillus</taxon>
    </lineage>
</organism>
<keyword evidence="2" id="KW-1185">Reference proteome</keyword>
<protein>
    <submittedName>
        <fullName evidence="1">Uncharacterized protein</fullName>
    </submittedName>
</protein>
<evidence type="ECO:0000313" key="1">
    <source>
        <dbReference type="EMBL" id="KAB2329313.1"/>
    </source>
</evidence>
<dbReference type="AlphaFoldDB" id="A0A7V7RHY9"/>
<dbReference type="EMBL" id="WBOT01000013">
    <property type="protein sequence ID" value="KAB2329313.1"/>
    <property type="molecule type" value="Genomic_DNA"/>
</dbReference>
<sequence length="114" mass="13541">MYAIMLVNENLSLQGLSKAESKQLQINCLTNYMKIQHLKEKTLNPYQLNPYYTIPHALFYDIKETRQPVDYLLVHSYEAMQSFINMYPARWILLKSFFRHTVYIEDDSCIADLP</sequence>
<evidence type="ECO:0000313" key="2">
    <source>
        <dbReference type="Proteomes" id="UP000441354"/>
    </source>
</evidence>
<accession>A0A7V7RHY9</accession>
<gene>
    <name evidence="1" type="ORF">F7732_21645</name>
</gene>